<proteinExistence type="predicted"/>
<evidence type="ECO:0000313" key="2">
    <source>
        <dbReference type="EMBL" id="CAH2226635.1"/>
    </source>
</evidence>
<sequence>ERIGTQMRSLGHSQHDITVLSAGDTNSNQTQQPNIPTHILNPINNNKNTQNDKINEMHTVSKATAKSTDDFDVNEYFARLQGTRYVSAPLNSNVSDQNANLQAEENLEEINLNDTIEPDKEHNSENIQQSITADIAQNFSQLPNVLPHVASAVFSSFSNMLSLKSREVTPDETKVHHDVQHQPVAAVNMPFAVPEAPASIAPPPLREPPMTGELKD</sequence>
<comment type="caution">
    <text evidence="2">The sequence shown here is derived from an EMBL/GenBank/DDBJ whole genome shotgun (WGS) entry which is preliminary data.</text>
</comment>
<keyword evidence="3" id="KW-1185">Reference proteome</keyword>
<dbReference type="EMBL" id="CAKXAJ010021723">
    <property type="protein sequence ID" value="CAH2226635.1"/>
    <property type="molecule type" value="Genomic_DNA"/>
</dbReference>
<evidence type="ECO:0000313" key="3">
    <source>
        <dbReference type="Proteomes" id="UP000838756"/>
    </source>
</evidence>
<organism evidence="2 3">
    <name type="scientific">Pararge aegeria aegeria</name>
    <dbReference type="NCBI Taxonomy" id="348720"/>
    <lineage>
        <taxon>Eukaryota</taxon>
        <taxon>Metazoa</taxon>
        <taxon>Ecdysozoa</taxon>
        <taxon>Arthropoda</taxon>
        <taxon>Hexapoda</taxon>
        <taxon>Insecta</taxon>
        <taxon>Pterygota</taxon>
        <taxon>Neoptera</taxon>
        <taxon>Endopterygota</taxon>
        <taxon>Lepidoptera</taxon>
        <taxon>Glossata</taxon>
        <taxon>Ditrysia</taxon>
        <taxon>Papilionoidea</taxon>
        <taxon>Nymphalidae</taxon>
        <taxon>Satyrinae</taxon>
        <taxon>Satyrini</taxon>
        <taxon>Parargina</taxon>
        <taxon>Pararge</taxon>
    </lineage>
</organism>
<dbReference type="Proteomes" id="UP000838756">
    <property type="component" value="Unassembled WGS sequence"/>
</dbReference>
<evidence type="ECO:0000256" key="1">
    <source>
        <dbReference type="SAM" id="MobiDB-lite"/>
    </source>
</evidence>
<gene>
    <name evidence="2" type="primary">jg373</name>
    <name evidence="2" type="ORF">PAEG_LOCUS7330</name>
</gene>
<dbReference type="AlphaFoldDB" id="A0A8S4QZB1"/>
<accession>A0A8S4QZB1</accession>
<feature type="region of interest" description="Disordered" evidence="1">
    <location>
        <begin position="195"/>
        <end position="216"/>
    </location>
</feature>
<dbReference type="OrthoDB" id="69269at2759"/>
<feature type="non-terminal residue" evidence="2">
    <location>
        <position position="1"/>
    </location>
</feature>
<protein>
    <submittedName>
        <fullName evidence="2">Jg373 protein</fullName>
    </submittedName>
</protein>
<name>A0A8S4QZB1_9NEOP</name>
<reference evidence="2" key="1">
    <citation type="submission" date="2022-03" db="EMBL/GenBank/DDBJ databases">
        <authorList>
            <person name="Lindestad O."/>
        </authorList>
    </citation>
    <scope>NUCLEOTIDE SEQUENCE</scope>
</reference>